<dbReference type="InterPro" id="IPR001796">
    <property type="entry name" value="DHFR_dom"/>
</dbReference>
<gene>
    <name evidence="8" type="ORF">NL394_21225</name>
    <name evidence="9" type="ORF">NL394_23025</name>
</gene>
<keyword evidence="9" id="KW-0614">Plasmid</keyword>
<accession>A0AAX3EI24</accession>
<keyword evidence="5" id="KW-0521">NADP</keyword>
<dbReference type="EC" id="1.5.1.3" evidence="3"/>
<dbReference type="PRINTS" id="PR00070">
    <property type="entry name" value="DHFR"/>
</dbReference>
<dbReference type="Pfam" id="PF00186">
    <property type="entry name" value="DHFR_1"/>
    <property type="match status" value="1"/>
</dbReference>
<dbReference type="Gene3D" id="3.40.430.10">
    <property type="entry name" value="Dihydrofolate Reductase, subunit A"/>
    <property type="match status" value="1"/>
</dbReference>
<evidence type="ECO:0000256" key="3">
    <source>
        <dbReference type="ARBA" id="ARBA00012856"/>
    </source>
</evidence>
<evidence type="ECO:0000256" key="5">
    <source>
        <dbReference type="ARBA" id="ARBA00022857"/>
    </source>
</evidence>
<geneLocation type="plasmid" evidence="9 10">
    <name>unnamed3</name>
</geneLocation>
<name>A0AAX3EI24_PAEUR</name>
<dbReference type="AlphaFoldDB" id="A0AAX3EI24"/>
<dbReference type="GO" id="GO:0006730">
    <property type="term" value="P:one-carbon metabolic process"/>
    <property type="evidence" value="ECO:0007669"/>
    <property type="project" value="UniProtKB-KW"/>
</dbReference>
<organism evidence="8 10">
    <name type="scientific">Paenarthrobacter ureafaciens</name>
    <dbReference type="NCBI Taxonomy" id="37931"/>
    <lineage>
        <taxon>Bacteria</taxon>
        <taxon>Bacillati</taxon>
        <taxon>Actinomycetota</taxon>
        <taxon>Actinomycetes</taxon>
        <taxon>Micrococcales</taxon>
        <taxon>Micrococcaceae</taxon>
        <taxon>Paenarthrobacter</taxon>
    </lineage>
</organism>
<keyword evidence="10" id="KW-1185">Reference proteome</keyword>
<sequence>MSIKMIVAHDRERGIGRAGQLPWSLPGEMKWLSTTTRKTTVPGRRNVLVMGRATYESLPLARRPLAGRLNTVVTSRPVSDAGVLTAASLDAAMDAAVGSAEVEDVFVFGGGRIYEQALKSLIPDELLVSVIDDVFECDTFLSTFPEAYILQSSTVRTYDGTRVFHEVYRRATVDVG</sequence>
<reference evidence="8" key="1">
    <citation type="submission" date="2022-07" db="EMBL/GenBank/DDBJ databases">
        <authorList>
            <person name="Wu T."/>
        </authorList>
    </citation>
    <scope>NUCLEOTIDE SEQUENCE</scope>
    <source>
        <strain evidence="8">SD-1</strain>
        <plasmid evidence="9">unnamed3</plasmid>
    </source>
</reference>
<evidence type="ECO:0000256" key="1">
    <source>
        <dbReference type="ARBA" id="ARBA00004903"/>
    </source>
</evidence>
<proteinExistence type="inferred from homology"/>
<evidence type="ECO:0000256" key="2">
    <source>
        <dbReference type="ARBA" id="ARBA00009539"/>
    </source>
</evidence>
<feature type="domain" description="DHFR" evidence="7">
    <location>
        <begin position="2"/>
        <end position="176"/>
    </location>
</feature>
<comment type="pathway">
    <text evidence="1">Cofactor biosynthesis; tetrahydrofolate biosynthesis; 5,6,7,8-tetrahydrofolate from 7,8-dihydrofolate: step 1/1.</text>
</comment>
<keyword evidence="6" id="KW-0560">Oxidoreductase</keyword>
<dbReference type="GO" id="GO:0004146">
    <property type="term" value="F:dihydrofolate reductase activity"/>
    <property type="evidence" value="ECO:0007669"/>
    <property type="project" value="UniProtKB-EC"/>
</dbReference>
<dbReference type="Proteomes" id="UP001163293">
    <property type="component" value="Chromosome"/>
</dbReference>
<evidence type="ECO:0000313" key="8">
    <source>
        <dbReference type="EMBL" id="UYV97516.1"/>
    </source>
</evidence>
<comment type="similarity">
    <text evidence="2">Belongs to the dihydrofolate reductase family.</text>
</comment>
<dbReference type="GO" id="GO:0046654">
    <property type="term" value="P:tetrahydrofolate biosynthetic process"/>
    <property type="evidence" value="ECO:0007669"/>
    <property type="project" value="InterPro"/>
</dbReference>
<evidence type="ECO:0000313" key="9">
    <source>
        <dbReference type="EMBL" id="UYW00084.1"/>
    </source>
</evidence>
<dbReference type="GO" id="GO:0046452">
    <property type="term" value="P:dihydrofolate metabolic process"/>
    <property type="evidence" value="ECO:0007669"/>
    <property type="project" value="TreeGrafter"/>
</dbReference>
<dbReference type="Proteomes" id="UP001163293">
    <property type="component" value="Plasmid unnamed3"/>
</dbReference>
<dbReference type="PANTHER" id="PTHR48069:SF3">
    <property type="entry name" value="DIHYDROFOLATE REDUCTASE"/>
    <property type="match status" value="1"/>
</dbReference>
<dbReference type="EMBL" id="CP101188">
    <property type="protein sequence ID" value="UYW00084.1"/>
    <property type="molecule type" value="Genomic_DNA"/>
</dbReference>
<evidence type="ECO:0000256" key="6">
    <source>
        <dbReference type="ARBA" id="ARBA00023002"/>
    </source>
</evidence>
<dbReference type="GO" id="GO:0046655">
    <property type="term" value="P:folic acid metabolic process"/>
    <property type="evidence" value="ECO:0007669"/>
    <property type="project" value="TreeGrafter"/>
</dbReference>
<dbReference type="InterPro" id="IPR012259">
    <property type="entry name" value="DHFR"/>
</dbReference>
<dbReference type="PROSITE" id="PS51330">
    <property type="entry name" value="DHFR_2"/>
    <property type="match status" value="1"/>
</dbReference>
<evidence type="ECO:0000313" key="10">
    <source>
        <dbReference type="Proteomes" id="UP001163293"/>
    </source>
</evidence>
<dbReference type="SUPFAM" id="SSF53597">
    <property type="entry name" value="Dihydrofolate reductase-like"/>
    <property type="match status" value="1"/>
</dbReference>
<keyword evidence="4" id="KW-0554">One-carbon metabolism</keyword>
<dbReference type="EMBL" id="CP101185">
    <property type="protein sequence ID" value="UYV97516.1"/>
    <property type="molecule type" value="Genomic_DNA"/>
</dbReference>
<evidence type="ECO:0000259" key="7">
    <source>
        <dbReference type="PROSITE" id="PS51330"/>
    </source>
</evidence>
<evidence type="ECO:0000256" key="4">
    <source>
        <dbReference type="ARBA" id="ARBA00022563"/>
    </source>
</evidence>
<protein>
    <recommendedName>
        <fullName evidence="3">dihydrofolate reductase</fullName>
        <ecNumber evidence="3">1.5.1.3</ecNumber>
    </recommendedName>
</protein>
<dbReference type="InterPro" id="IPR024072">
    <property type="entry name" value="DHFR-like_dom_sf"/>
</dbReference>
<dbReference type="PANTHER" id="PTHR48069">
    <property type="entry name" value="DIHYDROFOLATE REDUCTASE"/>
    <property type="match status" value="1"/>
</dbReference>
<dbReference type="GO" id="GO:0050661">
    <property type="term" value="F:NADP binding"/>
    <property type="evidence" value="ECO:0007669"/>
    <property type="project" value="InterPro"/>
</dbReference>
<dbReference type="CDD" id="cd00209">
    <property type="entry name" value="DHFR"/>
    <property type="match status" value="1"/>
</dbReference>